<accession>A0A1G7XC21</accession>
<dbReference type="GO" id="GO:0016829">
    <property type="term" value="F:lyase activity"/>
    <property type="evidence" value="ECO:0007669"/>
    <property type="project" value="UniProtKB-KW"/>
</dbReference>
<dbReference type="Gene3D" id="1.50.10.100">
    <property type="entry name" value="Chondroitin AC/alginate lyase"/>
    <property type="match status" value="1"/>
</dbReference>
<reference evidence="6" key="1">
    <citation type="submission" date="2016-10" db="EMBL/GenBank/DDBJ databases">
        <authorList>
            <person name="Varghese N."/>
            <person name="Submissions S."/>
        </authorList>
    </citation>
    <scope>NUCLEOTIDE SEQUENCE [LARGE SCALE GENOMIC DNA]</scope>
    <source>
        <strain evidence="6">ATCC 700689</strain>
    </source>
</reference>
<dbReference type="AlphaFoldDB" id="A0A1G7XC21"/>
<dbReference type="STRING" id="89065.SAMN05216605_103238"/>
<sequence length="390" mass="44033">MIRRPITLSFTALAWGIALNASAEGFVHPGILLDAKRLDFVRNAIQEQRSPWKEAYLAMMTDPLAAVDYQPSPWPAVECGPFSKPDKGCKEEVRDAQAAYTQALAWSYSGEDRYAENAVAIMNAWAATLQQGHTNSNAPLQAAWSAQLWTRAAEIIRHRSQKWAQADVERFSHMLRTQYLPDIQRGEAQRIGVCHYGNWQASGIEAQINIGIFLDDRALYDKAVAQWRKRLPAFVYQEADGPLPVVPPDCAKTDEQLIAYWEGQKTFVDGHAQETCRDLEHTAYGLAAFINVAETAYVQGLDLYGAESKRLRDSMEFHARAKNEGATPPWLCGGKLVGDLNGTFEVAYNHYVNRQRFKLPDTQRWLIQRRPAKGYFHYLWETLTHADTGA</sequence>
<dbReference type="EMBL" id="FNCO01000003">
    <property type="protein sequence ID" value="SDG81795.1"/>
    <property type="molecule type" value="Genomic_DNA"/>
</dbReference>
<feature type="chain" id="PRO_5010183286" evidence="3">
    <location>
        <begin position="24"/>
        <end position="390"/>
    </location>
</feature>
<evidence type="ECO:0000256" key="2">
    <source>
        <dbReference type="ARBA" id="ARBA00023239"/>
    </source>
</evidence>
<evidence type="ECO:0000259" key="4">
    <source>
        <dbReference type="Pfam" id="PF05426"/>
    </source>
</evidence>
<dbReference type="Pfam" id="PF05426">
    <property type="entry name" value="Alginate_lyase"/>
    <property type="match status" value="1"/>
</dbReference>
<keyword evidence="1 3" id="KW-0732">Signal</keyword>
<evidence type="ECO:0000256" key="1">
    <source>
        <dbReference type="ARBA" id="ARBA00022729"/>
    </source>
</evidence>
<dbReference type="GO" id="GO:0042597">
    <property type="term" value="C:periplasmic space"/>
    <property type="evidence" value="ECO:0007669"/>
    <property type="project" value="InterPro"/>
</dbReference>
<evidence type="ECO:0000313" key="5">
    <source>
        <dbReference type="EMBL" id="SDG81795.1"/>
    </source>
</evidence>
<organism evidence="5 6">
    <name type="scientific">Pseudomonas abietaniphila</name>
    <dbReference type="NCBI Taxonomy" id="89065"/>
    <lineage>
        <taxon>Bacteria</taxon>
        <taxon>Pseudomonadati</taxon>
        <taxon>Pseudomonadota</taxon>
        <taxon>Gammaproteobacteria</taxon>
        <taxon>Pseudomonadales</taxon>
        <taxon>Pseudomonadaceae</taxon>
        <taxon>Pseudomonas</taxon>
    </lineage>
</organism>
<dbReference type="SUPFAM" id="SSF48230">
    <property type="entry name" value="Chondroitin AC/alginate lyase"/>
    <property type="match status" value="1"/>
</dbReference>
<feature type="domain" description="Alginate lyase" evidence="4">
    <location>
        <begin position="93"/>
        <end position="321"/>
    </location>
</feature>
<dbReference type="InterPro" id="IPR008397">
    <property type="entry name" value="Alginate_lyase_dom"/>
</dbReference>
<evidence type="ECO:0000256" key="3">
    <source>
        <dbReference type="SAM" id="SignalP"/>
    </source>
</evidence>
<keyword evidence="2 5" id="KW-0456">Lyase</keyword>
<feature type="signal peptide" evidence="3">
    <location>
        <begin position="1"/>
        <end position="23"/>
    </location>
</feature>
<proteinExistence type="predicted"/>
<keyword evidence="6" id="KW-1185">Reference proteome</keyword>
<dbReference type="Proteomes" id="UP000182894">
    <property type="component" value="Unassembled WGS sequence"/>
</dbReference>
<name>A0A1G7XC21_9PSED</name>
<gene>
    <name evidence="5" type="ORF">SAMN05216605_103238</name>
</gene>
<evidence type="ECO:0000313" key="6">
    <source>
        <dbReference type="Proteomes" id="UP000182894"/>
    </source>
</evidence>
<protein>
    <submittedName>
        <fullName evidence="5">Alginate lyase</fullName>
    </submittedName>
</protein>
<dbReference type="InterPro" id="IPR008929">
    <property type="entry name" value="Chondroitin_lyas"/>
</dbReference>